<dbReference type="GO" id="GO:0005886">
    <property type="term" value="C:plasma membrane"/>
    <property type="evidence" value="ECO:0007669"/>
    <property type="project" value="UniProtKB-SubCell"/>
</dbReference>
<dbReference type="CDD" id="cd06261">
    <property type="entry name" value="TM_PBP2"/>
    <property type="match status" value="1"/>
</dbReference>
<dbReference type="STRING" id="79883.GCA_001636495_02299"/>
<dbReference type="RefSeq" id="WP_148988217.1">
    <property type="nucleotide sequence ID" value="NZ_VTEV01000004.1"/>
</dbReference>
<keyword evidence="2 8" id="KW-0813">Transport</keyword>
<gene>
    <name evidence="10" type="ORF">FZC76_10895</name>
</gene>
<dbReference type="PROSITE" id="PS50928">
    <property type="entry name" value="ABC_TM1"/>
    <property type="match status" value="1"/>
</dbReference>
<evidence type="ECO:0000256" key="8">
    <source>
        <dbReference type="RuleBase" id="RU363032"/>
    </source>
</evidence>
<dbReference type="InterPro" id="IPR035906">
    <property type="entry name" value="MetI-like_sf"/>
</dbReference>
<feature type="transmembrane region" description="Helical" evidence="8">
    <location>
        <begin position="242"/>
        <end position="268"/>
    </location>
</feature>
<dbReference type="Pfam" id="PF00528">
    <property type="entry name" value="BPD_transp_1"/>
    <property type="match status" value="1"/>
</dbReference>
<dbReference type="InterPro" id="IPR050366">
    <property type="entry name" value="BP-dependent_transpt_permease"/>
</dbReference>
<dbReference type="OrthoDB" id="9797472at2"/>
<evidence type="ECO:0000313" key="10">
    <source>
        <dbReference type="EMBL" id="TYS68241.1"/>
    </source>
</evidence>
<keyword evidence="5 8" id="KW-1133">Transmembrane helix</keyword>
<dbReference type="PANTHER" id="PTHR43386">
    <property type="entry name" value="OLIGOPEPTIDE TRANSPORT SYSTEM PERMEASE PROTEIN APPC"/>
    <property type="match status" value="1"/>
</dbReference>
<dbReference type="NCBIfam" id="NF045474">
    <property type="entry name" value="Opp2C"/>
    <property type="match status" value="1"/>
</dbReference>
<dbReference type="AlphaFoldDB" id="A0A5D4SZW0"/>
<feature type="transmembrane region" description="Helical" evidence="8">
    <location>
        <begin position="20"/>
        <end position="40"/>
    </location>
</feature>
<keyword evidence="3" id="KW-1003">Cell membrane</keyword>
<dbReference type="Proteomes" id="UP000322524">
    <property type="component" value="Unassembled WGS sequence"/>
</dbReference>
<feature type="transmembrane region" description="Helical" evidence="8">
    <location>
        <begin position="196"/>
        <end position="222"/>
    </location>
</feature>
<protein>
    <submittedName>
        <fullName evidence="10">ABC transporter permease subunit</fullName>
    </submittedName>
</protein>
<feature type="transmembrane region" description="Helical" evidence="8">
    <location>
        <begin position="83"/>
        <end position="106"/>
    </location>
</feature>
<dbReference type="InterPro" id="IPR000515">
    <property type="entry name" value="MetI-like"/>
</dbReference>
<evidence type="ECO:0000256" key="1">
    <source>
        <dbReference type="ARBA" id="ARBA00004651"/>
    </source>
</evidence>
<keyword evidence="6 8" id="KW-0472">Membrane</keyword>
<keyword evidence="4 8" id="KW-0812">Transmembrane</keyword>
<proteinExistence type="inferred from homology"/>
<organism evidence="10 11">
    <name type="scientific">Sutcliffiella horikoshii</name>
    <dbReference type="NCBI Taxonomy" id="79883"/>
    <lineage>
        <taxon>Bacteria</taxon>
        <taxon>Bacillati</taxon>
        <taxon>Bacillota</taxon>
        <taxon>Bacilli</taxon>
        <taxon>Bacillales</taxon>
        <taxon>Bacillaceae</taxon>
        <taxon>Sutcliffiella</taxon>
    </lineage>
</organism>
<evidence type="ECO:0000313" key="11">
    <source>
        <dbReference type="Proteomes" id="UP000322524"/>
    </source>
</evidence>
<dbReference type="PANTHER" id="PTHR43386:SF1">
    <property type="entry name" value="D,D-DIPEPTIDE TRANSPORT SYSTEM PERMEASE PROTEIN DDPC-RELATED"/>
    <property type="match status" value="1"/>
</dbReference>
<dbReference type="EMBL" id="VTEV01000004">
    <property type="protein sequence ID" value="TYS68241.1"/>
    <property type="molecule type" value="Genomic_DNA"/>
</dbReference>
<evidence type="ECO:0000256" key="3">
    <source>
        <dbReference type="ARBA" id="ARBA00022475"/>
    </source>
</evidence>
<evidence type="ECO:0000256" key="6">
    <source>
        <dbReference type="ARBA" id="ARBA00023136"/>
    </source>
</evidence>
<accession>A0A5D4SZW0</accession>
<evidence type="ECO:0000256" key="5">
    <source>
        <dbReference type="ARBA" id="ARBA00022989"/>
    </source>
</evidence>
<sequence length="284" mass="30964">MESMTIKWKNTSLLRNPNLVIGSILASVLAGVILFGSVMAPHDPFQIDMGNRLKEASSIHWLGTDQLGRDVFSRILYGAKLTIGLGLLAIFLAIVIGVPIGLLSGYLGGKVDAIFMRIIDGILAFPDFILAIAIAGILGPNLTNIVLAIILVRWIMYARVVRSLVMAEKEKEYILVSKISHSSTWKTIRMHLFPQVLPEIIAMAAIDVGKVILMISALSYIGLGAQPPIPEWGAMLNEGRGYFQAVPSLMIYPGLAIMITVLTCNLLGDGLKDHFDIRKGSDKR</sequence>
<dbReference type="Gene3D" id="1.10.3720.10">
    <property type="entry name" value="MetI-like"/>
    <property type="match status" value="1"/>
</dbReference>
<reference evidence="10 11" key="1">
    <citation type="submission" date="2019-08" db="EMBL/GenBank/DDBJ databases">
        <title>Bacillus genomes from the desert of Cuatro Cienegas, Coahuila.</title>
        <authorList>
            <person name="Olmedo-Alvarez G."/>
        </authorList>
    </citation>
    <scope>NUCLEOTIDE SEQUENCE [LARGE SCALE GENOMIC DNA]</scope>
    <source>
        <strain evidence="10 11">CH28_1T</strain>
    </source>
</reference>
<evidence type="ECO:0000259" key="9">
    <source>
        <dbReference type="PROSITE" id="PS50928"/>
    </source>
</evidence>
<comment type="subcellular location">
    <subcellularLocation>
        <location evidence="1 8">Cell membrane</location>
        <topology evidence="1 8">Multi-pass membrane protein</topology>
    </subcellularLocation>
</comment>
<comment type="similarity">
    <text evidence="7">Belongs to the binding-protein-dependent transport system permease family. OppBC subfamily.</text>
</comment>
<dbReference type="InterPro" id="IPR053385">
    <property type="entry name" value="ABC_transport_permease"/>
</dbReference>
<dbReference type="SUPFAM" id="SSF161098">
    <property type="entry name" value="MetI-like"/>
    <property type="match status" value="1"/>
</dbReference>
<comment type="caution">
    <text evidence="10">The sequence shown here is derived from an EMBL/GenBank/DDBJ whole genome shotgun (WGS) entry which is preliminary data.</text>
</comment>
<name>A0A5D4SZW0_9BACI</name>
<evidence type="ECO:0000256" key="4">
    <source>
        <dbReference type="ARBA" id="ARBA00022692"/>
    </source>
</evidence>
<evidence type="ECO:0000256" key="2">
    <source>
        <dbReference type="ARBA" id="ARBA00022448"/>
    </source>
</evidence>
<feature type="domain" description="ABC transmembrane type-1" evidence="9">
    <location>
        <begin position="79"/>
        <end position="268"/>
    </location>
</feature>
<dbReference type="GO" id="GO:0055085">
    <property type="term" value="P:transmembrane transport"/>
    <property type="evidence" value="ECO:0007669"/>
    <property type="project" value="InterPro"/>
</dbReference>
<evidence type="ECO:0000256" key="7">
    <source>
        <dbReference type="ARBA" id="ARBA00024202"/>
    </source>
</evidence>